<proteinExistence type="predicted"/>
<keyword evidence="1" id="KW-0732">Signal</keyword>
<reference evidence="2" key="1">
    <citation type="submission" date="2014-05" db="EMBL/GenBank/DDBJ databases">
        <authorList>
            <person name="Chronopoulou M."/>
        </authorList>
    </citation>
    <scope>NUCLEOTIDE SEQUENCE</scope>
    <source>
        <tissue evidence="2">Whole organism</tissue>
    </source>
</reference>
<feature type="non-terminal residue" evidence="2">
    <location>
        <position position="46"/>
    </location>
</feature>
<sequence length="46" mass="5226">VQAVQRWVHFFLVAFLLSIHLAQIPSLDKPSSTSFCRLVWLTAPDS</sequence>
<accession>A0A0K2UYV8</accession>
<evidence type="ECO:0000313" key="2">
    <source>
        <dbReference type="EMBL" id="CDW43454.1"/>
    </source>
</evidence>
<name>A0A0K2UYV8_LEPSM</name>
<dbReference type="AlphaFoldDB" id="A0A0K2UYV8"/>
<feature type="non-terminal residue" evidence="2">
    <location>
        <position position="1"/>
    </location>
</feature>
<evidence type="ECO:0000256" key="1">
    <source>
        <dbReference type="SAM" id="SignalP"/>
    </source>
</evidence>
<protein>
    <submittedName>
        <fullName evidence="2">Uncharacterized protein</fullName>
    </submittedName>
</protein>
<organism evidence="2">
    <name type="scientific">Lepeophtheirus salmonis</name>
    <name type="common">Salmon louse</name>
    <name type="synonym">Caligus salmonis</name>
    <dbReference type="NCBI Taxonomy" id="72036"/>
    <lineage>
        <taxon>Eukaryota</taxon>
        <taxon>Metazoa</taxon>
        <taxon>Ecdysozoa</taxon>
        <taxon>Arthropoda</taxon>
        <taxon>Crustacea</taxon>
        <taxon>Multicrustacea</taxon>
        <taxon>Hexanauplia</taxon>
        <taxon>Copepoda</taxon>
        <taxon>Siphonostomatoida</taxon>
        <taxon>Caligidae</taxon>
        <taxon>Lepeophtheirus</taxon>
    </lineage>
</organism>
<dbReference type="EMBL" id="HACA01026093">
    <property type="protein sequence ID" value="CDW43454.1"/>
    <property type="molecule type" value="Transcribed_RNA"/>
</dbReference>
<feature type="signal peptide" evidence="1">
    <location>
        <begin position="1"/>
        <end position="22"/>
    </location>
</feature>
<feature type="chain" id="PRO_5005489067" evidence="1">
    <location>
        <begin position="23"/>
        <end position="46"/>
    </location>
</feature>